<dbReference type="FunFam" id="3.90.370.10:FF:000001">
    <property type="entry name" value="Metalloproteinase inhibitor 3"/>
    <property type="match status" value="1"/>
</dbReference>
<dbReference type="RefSeq" id="XP_055364822.1">
    <property type="nucleotide sequence ID" value="XM_055508847.1"/>
</dbReference>
<evidence type="ECO:0000256" key="5">
    <source>
        <dbReference type="ARBA" id="ARBA00022608"/>
    </source>
</evidence>
<sequence length="331" mass="36110">MLPPPPLLLWSLPASRALSLLPPSSTARDPEDARDGVKLPPDAAASVKLRSFAQNAAVPPRRARRAASPPRPPARALRPAPSGPLSAAALVCGQVHKRSPRVRAVEDHSAAAMAAARGLWVLVLVLGAGLQAGVEACSCHPAHPQQLFCTAEIVIRAKISGEKIVSPSNSSSPYMKMIQYEIKMIKMFKGFDKAKDIQYVYTPVFSSLCGVKLDSNNKAGYLLSGSMWSDGRISIGQCDLVESWDNLSLSQKKNLNYRYQMGCECRINTCYTVPCASTGENECLWTDWLLDNSLNGEQARQYACIRRSDTSCSWYRGGPPPEKDFLDMTDP</sequence>
<evidence type="ECO:0000256" key="7">
    <source>
        <dbReference type="ARBA" id="ARBA00022723"/>
    </source>
</evidence>
<name>A0A9W2XT13_BETSP</name>
<evidence type="ECO:0000256" key="11">
    <source>
        <dbReference type="ARBA" id="ARBA00030105"/>
    </source>
</evidence>
<evidence type="ECO:0000256" key="12">
    <source>
        <dbReference type="PIRSR" id="PIRSR601820-1"/>
    </source>
</evidence>
<feature type="disulfide bond" evidence="13">
    <location>
        <begin position="270"/>
        <end position="275"/>
    </location>
</feature>
<feature type="disulfide bond" evidence="13">
    <location>
        <begin position="137"/>
        <end position="209"/>
    </location>
</feature>
<feature type="disulfide bond" evidence="13">
    <location>
        <begin position="265"/>
        <end position="312"/>
    </location>
</feature>
<evidence type="ECO:0000256" key="15">
    <source>
        <dbReference type="SAM" id="SignalP"/>
    </source>
</evidence>
<dbReference type="GO" id="GO:0005615">
    <property type="term" value="C:extracellular space"/>
    <property type="evidence" value="ECO:0007669"/>
    <property type="project" value="TreeGrafter"/>
</dbReference>
<dbReference type="InterPro" id="IPR001820">
    <property type="entry name" value="TIMP"/>
</dbReference>
<dbReference type="Gene3D" id="2.40.50.120">
    <property type="match status" value="1"/>
</dbReference>
<accession>A0A9W2XT13</accession>
<dbReference type="Pfam" id="PF00965">
    <property type="entry name" value="TIMP"/>
    <property type="match status" value="1"/>
</dbReference>
<keyword evidence="10" id="KW-0481">Metalloenzyme inhibitor</keyword>
<dbReference type="GO" id="GO:0046872">
    <property type="term" value="F:metal ion binding"/>
    <property type="evidence" value="ECO:0007669"/>
    <property type="project" value="UniProtKB-KW"/>
</dbReference>
<keyword evidence="6 18" id="KW-0646">Protease inhibitor</keyword>
<evidence type="ECO:0000256" key="4">
    <source>
        <dbReference type="ARBA" id="ARBA00022525"/>
    </source>
</evidence>
<feature type="disulfide bond" evidence="13">
    <location>
        <begin position="139"/>
        <end position="238"/>
    </location>
</feature>
<dbReference type="InterPro" id="IPR030490">
    <property type="entry name" value="TIMP_CS"/>
</dbReference>
<evidence type="ECO:0000256" key="10">
    <source>
        <dbReference type="ARBA" id="ARBA00023215"/>
    </source>
</evidence>
<dbReference type="GO" id="GO:0034097">
    <property type="term" value="P:response to cytokine"/>
    <property type="evidence" value="ECO:0007669"/>
    <property type="project" value="TreeGrafter"/>
</dbReference>
<evidence type="ECO:0000259" key="16">
    <source>
        <dbReference type="PROSITE" id="PS50189"/>
    </source>
</evidence>
<feature type="signal peptide" evidence="15">
    <location>
        <begin position="1"/>
        <end position="17"/>
    </location>
</feature>
<reference evidence="18" key="1">
    <citation type="submission" date="2025-08" db="UniProtKB">
        <authorList>
            <consortium name="RefSeq"/>
        </authorList>
    </citation>
    <scope>IDENTIFICATION</scope>
</reference>
<dbReference type="Gene3D" id="3.90.370.10">
    <property type="entry name" value="Tissue inhibitor of metalloproteinase-1. Chain B, domain 1"/>
    <property type="match status" value="1"/>
</dbReference>
<evidence type="ECO:0000256" key="9">
    <source>
        <dbReference type="ARBA" id="ARBA00023157"/>
    </source>
</evidence>
<dbReference type="Proteomes" id="UP000515150">
    <property type="component" value="Chromosome 5"/>
</dbReference>
<feature type="disulfide bond" evidence="13">
    <location>
        <begin position="283"/>
        <end position="304"/>
    </location>
</feature>
<keyword evidence="8 12" id="KW-0862">Zinc</keyword>
<evidence type="ECO:0000313" key="17">
    <source>
        <dbReference type="Proteomes" id="UP000515150"/>
    </source>
</evidence>
<evidence type="ECO:0000256" key="13">
    <source>
        <dbReference type="PIRSR" id="PIRSR601820-3"/>
    </source>
</evidence>
<evidence type="ECO:0000256" key="8">
    <source>
        <dbReference type="ARBA" id="ARBA00022833"/>
    </source>
</evidence>
<dbReference type="CDD" id="cd03585">
    <property type="entry name" value="NTR_TIMP"/>
    <property type="match status" value="1"/>
</dbReference>
<feature type="compositionally biased region" description="Basic and acidic residues" evidence="14">
    <location>
        <begin position="28"/>
        <end position="37"/>
    </location>
</feature>
<evidence type="ECO:0000313" key="18">
    <source>
        <dbReference type="RefSeq" id="XP_055364822.1"/>
    </source>
</evidence>
<keyword evidence="9 13" id="KW-1015">Disulfide bond</keyword>
<feature type="chain" id="PRO_5040720503" description="Metalloproteinase inhibitor 4" evidence="15">
    <location>
        <begin position="18"/>
        <end position="331"/>
    </location>
</feature>
<keyword evidence="4" id="KW-0964">Secreted</keyword>
<feature type="disulfide bond" evidence="13">
    <location>
        <begin position="149"/>
        <end position="263"/>
    </location>
</feature>
<comment type="subcellular location">
    <subcellularLocation>
        <location evidence="1">Secreted</location>
    </subcellularLocation>
</comment>
<keyword evidence="15" id="KW-0732">Signal</keyword>
<keyword evidence="17" id="KW-1185">Reference proteome</keyword>
<evidence type="ECO:0000256" key="3">
    <source>
        <dbReference type="ARBA" id="ARBA00013515"/>
    </source>
</evidence>
<feature type="binding site" evidence="12">
    <location>
        <position position="137"/>
    </location>
    <ligand>
        <name>Zn(2+)</name>
        <dbReference type="ChEBI" id="CHEBI:29105"/>
        <note>ligand shared with metalloproteinase partner</note>
    </ligand>
</feature>
<evidence type="ECO:0000256" key="2">
    <source>
        <dbReference type="ARBA" id="ARBA00011027"/>
    </source>
</evidence>
<feature type="region of interest" description="Disordered" evidence="14">
    <location>
        <begin position="55"/>
        <end position="82"/>
    </location>
</feature>
<dbReference type="GO" id="GO:0051045">
    <property type="term" value="P:negative regulation of membrane protein ectodomain proteolysis"/>
    <property type="evidence" value="ECO:0007669"/>
    <property type="project" value="TreeGrafter"/>
</dbReference>
<keyword evidence="5 18" id="KW-0483">Metalloprotease inhibitor</keyword>
<dbReference type="PANTHER" id="PTHR11844:SF26">
    <property type="entry name" value="METALLOPROTEINASE INHIBITOR 4"/>
    <property type="match status" value="1"/>
</dbReference>
<gene>
    <name evidence="18" type="primary">LOC114856014</name>
</gene>
<dbReference type="GO" id="GO:0002020">
    <property type="term" value="F:protease binding"/>
    <property type="evidence" value="ECO:0007669"/>
    <property type="project" value="TreeGrafter"/>
</dbReference>
<evidence type="ECO:0000256" key="14">
    <source>
        <dbReference type="SAM" id="MobiDB-lite"/>
    </source>
</evidence>
<feature type="region of interest" description="Disordered" evidence="14">
    <location>
        <begin position="20"/>
        <end position="40"/>
    </location>
</feature>
<evidence type="ECO:0000256" key="1">
    <source>
        <dbReference type="ARBA" id="ARBA00004613"/>
    </source>
</evidence>
<dbReference type="GO" id="GO:0008191">
    <property type="term" value="F:metalloendopeptidase inhibitor activity"/>
    <property type="evidence" value="ECO:0007669"/>
    <property type="project" value="InterPro"/>
</dbReference>
<evidence type="ECO:0000256" key="6">
    <source>
        <dbReference type="ARBA" id="ARBA00022690"/>
    </source>
</evidence>
<dbReference type="AlphaFoldDB" id="A0A9W2XT13"/>
<dbReference type="GO" id="GO:0009725">
    <property type="term" value="P:response to hormone"/>
    <property type="evidence" value="ECO:0007669"/>
    <property type="project" value="TreeGrafter"/>
</dbReference>
<feature type="domain" description="NTR" evidence="16">
    <location>
        <begin position="137"/>
        <end position="263"/>
    </location>
</feature>
<dbReference type="PROSITE" id="PS50189">
    <property type="entry name" value="NTR"/>
    <property type="match status" value="1"/>
</dbReference>
<dbReference type="PANTHER" id="PTHR11844">
    <property type="entry name" value="METALLOPROTEASE INHIBITOR"/>
    <property type="match status" value="1"/>
</dbReference>
<organism evidence="17 18">
    <name type="scientific">Betta splendens</name>
    <name type="common">Siamese fighting fish</name>
    <dbReference type="NCBI Taxonomy" id="158456"/>
    <lineage>
        <taxon>Eukaryota</taxon>
        <taxon>Metazoa</taxon>
        <taxon>Chordata</taxon>
        <taxon>Craniata</taxon>
        <taxon>Vertebrata</taxon>
        <taxon>Euteleostomi</taxon>
        <taxon>Actinopterygii</taxon>
        <taxon>Neopterygii</taxon>
        <taxon>Teleostei</taxon>
        <taxon>Neoteleostei</taxon>
        <taxon>Acanthomorphata</taxon>
        <taxon>Anabantaria</taxon>
        <taxon>Anabantiformes</taxon>
        <taxon>Anabantoidei</taxon>
        <taxon>Osphronemidae</taxon>
        <taxon>Betta</taxon>
    </lineage>
</organism>
<dbReference type="SUPFAM" id="SSF50242">
    <property type="entry name" value="TIMP-like"/>
    <property type="match status" value="1"/>
</dbReference>
<dbReference type="InterPro" id="IPR008993">
    <property type="entry name" value="TIMP-like_OB-fold"/>
</dbReference>
<dbReference type="InterPro" id="IPR001134">
    <property type="entry name" value="Netrin_domain"/>
</dbReference>
<proteinExistence type="inferred from homology"/>
<dbReference type="GO" id="GO:0031012">
    <property type="term" value="C:extracellular matrix"/>
    <property type="evidence" value="ECO:0007669"/>
    <property type="project" value="TreeGrafter"/>
</dbReference>
<dbReference type="InterPro" id="IPR027465">
    <property type="entry name" value="TIMP_C"/>
</dbReference>
<protein>
    <recommendedName>
        <fullName evidence="3">Metalloproteinase inhibitor 4</fullName>
    </recommendedName>
    <alternativeName>
        <fullName evidence="11">Tissue inhibitor of metalloproteinases 4</fullName>
    </alternativeName>
</protein>
<dbReference type="SMART" id="SM00206">
    <property type="entry name" value="NTR"/>
    <property type="match status" value="1"/>
</dbReference>
<dbReference type="PROSITE" id="PS00288">
    <property type="entry name" value="TIMP"/>
    <property type="match status" value="1"/>
</dbReference>
<keyword evidence="7 12" id="KW-0479">Metal-binding</keyword>
<dbReference type="OrthoDB" id="6041373at2759"/>
<comment type="similarity">
    <text evidence="2">Belongs to the protease inhibitor I35 (TIMP) family.</text>
</comment>
<dbReference type="GeneID" id="114856014"/>